<keyword evidence="1" id="KW-0732">Signal</keyword>
<sequence>MCICVCVFVCVRMCWRVGEGEMMCCRFESSKAALPSVGRLELLRSVRPMYVSQVPYYCQHQRDHRGCV</sequence>
<dbReference type="AlphaFoldDB" id="A0A2M4B401"/>
<accession>A0A2M4B401</accession>
<organism evidence="2">
    <name type="scientific">Anopheles triannulatus</name>
    <dbReference type="NCBI Taxonomy" id="58253"/>
    <lineage>
        <taxon>Eukaryota</taxon>
        <taxon>Metazoa</taxon>
        <taxon>Ecdysozoa</taxon>
        <taxon>Arthropoda</taxon>
        <taxon>Hexapoda</taxon>
        <taxon>Insecta</taxon>
        <taxon>Pterygota</taxon>
        <taxon>Neoptera</taxon>
        <taxon>Endopterygota</taxon>
        <taxon>Diptera</taxon>
        <taxon>Nematocera</taxon>
        <taxon>Culicoidea</taxon>
        <taxon>Culicidae</taxon>
        <taxon>Anophelinae</taxon>
        <taxon>Anopheles</taxon>
    </lineage>
</organism>
<feature type="chain" id="PRO_5014992718" evidence="1">
    <location>
        <begin position="21"/>
        <end position="68"/>
    </location>
</feature>
<protein>
    <submittedName>
        <fullName evidence="2">Putative secreted protein</fullName>
    </submittedName>
</protein>
<evidence type="ECO:0000256" key="1">
    <source>
        <dbReference type="SAM" id="SignalP"/>
    </source>
</evidence>
<name>A0A2M4B401_9DIPT</name>
<proteinExistence type="predicted"/>
<evidence type="ECO:0000313" key="2">
    <source>
        <dbReference type="EMBL" id="MBW47766.1"/>
    </source>
</evidence>
<dbReference type="EMBL" id="GGFK01014445">
    <property type="protein sequence ID" value="MBW47766.1"/>
    <property type="molecule type" value="Transcribed_RNA"/>
</dbReference>
<feature type="signal peptide" evidence="1">
    <location>
        <begin position="1"/>
        <end position="20"/>
    </location>
</feature>
<reference evidence="2" key="1">
    <citation type="submission" date="2018-01" db="EMBL/GenBank/DDBJ databases">
        <title>An insight into the sialome of Amazonian anophelines.</title>
        <authorList>
            <person name="Ribeiro J.M."/>
            <person name="Scarpassa V."/>
            <person name="Calvo E."/>
        </authorList>
    </citation>
    <scope>NUCLEOTIDE SEQUENCE</scope>
    <source>
        <tissue evidence="2">Salivary glands</tissue>
    </source>
</reference>